<gene>
    <name evidence="2" type="ORF">NDU88_005102</name>
</gene>
<protein>
    <submittedName>
        <fullName evidence="2">Uncharacterized protein</fullName>
    </submittedName>
</protein>
<dbReference type="Proteomes" id="UP001066276">
    <property type="component" value="Chromosome 4_1"/>
</dbReference>
<keyword evidence="3" id="KW-1185">Reference proteome</keyword>
<reference evidence="2" key="1">
    <citation type="journal article" date="2022" name="bioRxiv">
        <title>Sequencing and chromosome-scale assembly of the giantPleurodeles waltlgenome.</title>
        <authorList>
            <person name="Brown T."/>
            <person name="Elewa A."/>
            <person name="Iarovenko S."/>
            <person name="Subramanian E."/>
            <person name="Araus A.J."/>
            <person name="Petzold A."/>
            <person name="Susuki M."/>
            <person name="Suzuki K.-i.T."/>
            <person name="Hayashi T."/>
            <person name="Toyoda A."/>
            <person name="Oliveira C."/>
            <person name="Osipova E."/>
            <person name="Leigh N.D."/>
            <person name="Simon A."/>
            <person name="Yun M.H."/>
        </authorList>
    </citation>
    <scope>NUCLEOTIDE SEQUENCE</scope>
    <source>
        <strain evidence="2">20211129_DDA</strain>
        <tissue evidence="2">Liver</tissue>
    </source>
</reference>
<evidence type="ECO:0000313" key="2">
    <source>
        <dbReference type="EMBL" id="KAJ1173265.1"/>
    </source>
</evidence>
<dbReference type="AlphaFoldDB" id="A0AAV7TAN7"/>
<dbReference type="EMBL" id="JANPWB010000007">
    <property type="protein sequence ID" value="KAJ1173265.1"/>
    <property type="molecule type" value="Genomic_DNA"/>
</dbReference>
<evidence type="ECO:0000256" key="1">
    <source>
        <dbReference type="SAM" id="MobiDB-lite"/>
    </source>
</evidence>
<accession>A0AAV7TAN7</accession>
<feature type="region of interest" description="Disordered" evidence="1">
    <location>
        <begin position="166"/>
        <end position="209"/>
    </location>
</feature>
<evidence type="ECO:0000313" key="3">
    <source>
        <dbReference type="Proteomes" id="UP001066276"/>
    </source>
</evidence>
<sequence length="209" mass="23161">MAYYANDDEQYGELQEIPSEHEMEERLVEALGYHVQDSVNWALIQALKPFTQPLSNFAKREFLGESSQQPRLQSGDPGEAVLTAKWRLAQQQYDNACVAFSASTLNRTQVRIRLRIFSIVRLIPVLGSGHSGVRRPSGLPFVFQAGSRGGPAPVRGLVAVRALRRREREEQGHRGGPLFETGFHTATRGRAVNRVPLPSDGAKVNSGAR</sequence>
<organism evidence="2 3">
    <name type="scientific">Pleurodeles waltl</name>
    <name type="common">Iberian ribbed newt</name>
    <dbReference type="NCBI Taxonomy" id="8319"/>
    <lineage>
        <taxon>Eukaryota</taxon>
        <taxon>Metazoa</taxon>
        <taxon>Chordata</taxon>
        <taxon>Craniata</taxon>
        <taxon>Vertebrata</taxon>
        <taxon>Euteleostomi</taxon>
        <taxon>Amphibia</taxon>
        <taxon>Batrachia</taxon>
        <taxon>Caudata</taxon>
        <taxon>Salamandroidea</taxon>
        <taxon>Salamandridae</taxon>
        <taxon>Pleurodelinae</taxon>
        <taxon>Pleurodeles</taxon>
    </lineage>
</organism>
<proteinExistence type="predicted"/>
<name>A0AAV7TAN7_PLEWA</name>
<comment type="caution">
    <text evidence="2">The sequence shown here is derived from an EMBL/GenBank/DDBJ whole genome shotgun (WGS) entry which is preliminary data.</text>
</comment>